<dbReference type="RefSeq" id="WP_012056629.1">
    <property type="nucleotide sequence ID" value="NZ_CP007389.1"/>
</dbReference>
<keyword evidence="2" id="KW-1185">Reference proteome</keyword>
<evidence type="ECO:0000313" key="2">
    <source>
        <dbReference type="Proteomes" id="UP000185490"/>
    </source>
</evidence>
<gene>
    <name evidence="1" type="ORF">BW47_02170</name>
</gene>
<protein>
    <submittedName>
        <fullName evidence="1">Uncharacterized protein</fullName>
    </submittedName>
</protein>
<dbReference type="EMBL" id="CP007389">
    <property type="protein sequence ID" value="APT74813.1"/>
    <property type="molecule type" value="Genomic_DNA"/>
</dbReference>
<dbReference type="Proteomes" id="UP000185490">
    <property type="component" value="Chromosome"/>
</dbReference>
<proteinExistence type="predicted"/>
<evidence type="ECO:0000313" key="1">
    <source>
        <dbReference type="EMBL" id="APT74813.1"/>
    </source>
</evidence>
<reference evidence="1 2" key="1">
    <citation type="submission" date="2014-02" db="EMBL/GenBank/DDBJ databases">
        <title>Diversity of Thermotogales isolates from hydrothermal vents.</title>
        <authorList>
            <person name="Haverkamp T.H.A."/>
            <person name="Lossouarn J."/>
            <person name="Geslin C."/>
            <person name="Nesbo C.L."/>
        </authorList>
    </citation>
    <scope>NUCLEOTIDE SEQUENCE [LARGE SCALE GENOMIC DNA]</scope>
    <source>
        <strain evidence="1 2">431</strain>
    </source>
</reference>
<accession>A0ABN4UXE3</accession>
<name>A0ABN4UXE3_9BACT</name>
<organism evidence="1 2">
    <name type="scientific">Thermosipho melanesiensis</name>
    <dbReference type="NCBI Taxonomy" id="46541"/>
    <lineage>
        <taxon>Bacteria</taxon>
        <taxon>Thermotogati</taxon>
        <taxon>Thermotogota</taxon>
        <taxon>Thermotogae</taxon>
        <taxon>Thermotogales</taxon>
        <taxon>Fervidobacteriaceae</taxon>
        <taxon>Thermosipho</taxon>
    </lineage>
</organism>
<sequence>MTLLSKRPAIIAKNKIKNIKLQAENASELGGHIFEPMFQILTNQYGAETLKQNFALFANDTKVKQVKFLHTIKITGISKHNTKTTITNHINQKPISKMFDISNNYFGIFSK</sequence>